<dbReference type="GO" id="GO:0071949">
    <property type="term" value="F:FAD binding"/>
    <property type="evidence" value="ECO:0007669"/>
    <property type="project" value="InterPro"/>
</dbReference>
<proteinExistence type="predicted"/>
<evidence type="ECO:0000259" key="4">
    <source>
        <dbReference type="Pfam" id="PF01494"/>
    </source>
</evidence>
<keyword evidence="6" id="KW-1185">Reference proteome</keyword>
<dbReference type="Gene3D" id="3.50.50.60">
    <property type="entry name" value="FAD/NAD(P)-binding domain"/>
    <property type="match status" value="2"/>
</dbReference>
<dbReference type="Proteomes" id="UP000236318">
    <property type="component" value="Unassembled WGS sequence"/>
</dbReference>
<evidence type="ECO:0000256" key="3">
    <source>
        <dbReference type="ARBA" id="ARBA00022827"/>
    </source>
</evidence>
<evidence type="ECO:0000313" key="6">
    <source>
        <dbReference type="Proteomes" id="UP000236318"/>
    </source>
</evidence>
<name>A0A2K4YBV6_9MYCO</name>
<keyword evidence="2" id="KW-0285">Flavoprotein</keyword>
<dbReference type="Pfam" id="PF01494">
    <property type="entry name" value="FAD_binding_3"/>
    <property type="match status" value="1"/>
</dbReference>
<dbReference type="SUPFAM" id="SSF51905">
    <property type="entry name" value="FAD/NAD(P)-binding domain"/>
    <property type="match status" value="1"/>
</dbReference>
<keyword evidence="3" id="KW-0274">FAD</keyword>
<comment type="caution">
    <text evidence="5">The sequence shown here is derived from an EMBL/GenBank/DDBJ whole genome shotgun (WGS) entry which is preliminary data.</text>
</comment>
<dbReference type="PRINTS" id="PR00420">
    <property type="entry name" value="RNGMNOXGNASE"/>
</dbReference>
<accession>A0A2K4YBV6</accession>
<organism evidence="5 6">
    <name type="scientific">Mycobacterium ahvazicum</name>
    <dbReference type="NCBI Taxonomy" id="1964395"/>
    <lineage>
        <taxon>Bacteria</taxon>
        <taxon>Bacillati</taxon>
        <taxon>Actinomycetota</taxon>
        <taxon>Actinomycetes</taxon>
        <taxon>Mycobacteriales</taxon>
        <taxon>Mycobacteriaceae</taxon>
        <taxon>Mycobacterium</taxon>
        <taxon>Mycobacterium simiae complex</taxon>
    </lineage>
</organism>
<dbReference type="Pfam" id="PF21274">
    <property type="entry name" value="Rng_hyd_C"/>
    <property type="match status" value="1"/>
</dbReference>
<sequence length="524" mass="55413">VIDVVIAGGGPNGLMLAGELALNGIRPVVLDPMPGPNPMRRANGVIGQGVRILDHRGLYGALAGTADPPRLNPRPMFAAFPLDLTSMTDSQVFLLPVQQPKLVQVLADRALQHGVDIRWGHALTGFDQDGAAVTVDVAGPGGTYQLRSKYLIGADGGTSLTRKLAGIAFPGMSSYDLVVRMGFDVLPPAEWIDPVSGGLDIPGFGRVPPLQFHRADQGVFAYGALGGRAATIVFELDRAAREEPVDGIDDQPPMSLAELEASAKRVLGADVPLRAVSPDVPPDLRRFCGINSRIASRYRAGRVILVGDAAHVHSPMGGPGLNLGLQDAVNLGWKLAAVLRGRVEPELLTTYEAERRPAAERVIMHSRAQLALVRPGPEVTALRQLFSELLTDSDIARRLSNLISGAENRYSTDPDAHPLTGHWVPEFGVTDGGETRRVAELARTGLPLLIDLTEAGCVAAAVTDAADQLTVAVGRPDSEVPATALLVRPDGYVAWASSAASPDVSELRRALARWFGLGATTPSS</sequence>
<gene>
    <name evidence="5" type="ORF">MAAFP003_2925</name>
</gene>
<dbReference type="InterPro" id="IPR050641">
    <property type="entry name" value="RIFMO-like"/>
</dbReference>
<dbReference type="EMBL" id="FXEG02000003">
    <property type="protein sequence ID" value="SOX54249.1"/>
    <property type="molecule type" value="Genomic_DNA"/>
</dbReference>
<evidence type="ECO:0000313" key="5">
    <source>
        <dbReference type="EMBL" id="SOX54249.1"/>
    </source>
</evidence>
<dbReference type="Gene3D" id="3.40.30.120">
    <property type="match status" value="1"/>
</dbReference>
<feature type="domain" description="FAD-binding" evidence="4">
    <location>
        <begin position="3"/>
        <end position="365"/>
    </location>
</feature>
<dbReference type="AlphaFoldDB" id="A0A2K4YBV6"/>
<comment type="cofactor">
    <cofactor evidence="1">
        <name>FAD</name>
        <dbReference type="ChEBI" id="CHEBI:57692"/>
    </cofactor>
</comment>
<evidence type="ECO:0000256" key="1">
    <source>
        <dbReference type="ARBA" id="ARBA00001974"/>
    </source>
</evidence>
<dbReference type="PANTHER" id="PTHR43004:SF19">
    <property type="entry name" value="BINDING MONOOXYGENASE, PUTATIVE (JCVI)-RELATED"/>
    <property type="match status" value="1"/>
</dbReference>
<dbReference type="PANTHER" id="PTHR43004">
    <property type="entry name" value="TRK SYSTEM POTASSIUM UPTAKE PROTEIN"/>
    <property type="match status" value="1"/>
</dbReference>
<dbReference type="InterPro" id="IPR036188">
    <property type="entry name" value="FAD/NAD-bd_sf"/>
</dbReference>
<protein>
    <submittedName>
        <fullName evidence="5">Polyketide oxidase</fullName>
    </submittedName>
</protein>
<feature type="non-terminal residue" evidence="5">
    <location>
        <position position="1"/>
    </location>
</feature>
<reference evidence="5" key="1">
    <citation type="submission" date="2018-01" db="EMBL/GenBank/DDBJ databases">
        <authorList>
            <consortium name="Urmite Genomes"/>
        </authorList>
    </citation>
    <scope>NUCLEOTIDE SEQUENCE [LARGE SCALE GENOMIC DNA]</scope>
    <source>
        <strain evidence="5">AFP003</strain>
    </source>
</reference>
<dbReference type="InterPro" id="IPR002938">
    <property type="entry name" value="FAD-bd"/>
</dbReference>
<dbReference type="GO" id="GO:0016709">
    <property type="term" value="F:oxidoreductase activity, acting on paired donors, with incorporation or reduction of molecular oxygen, NAD(P)H as one donor, and incorporation of one atom of oxygen"/>
    <property type="evidence" value="ECO:0007669"/>
    <property type="project" value="UniProtKB-ARBA"/>
</dbReference>
<evidence type="ECO:0000256" key="2">
    <source>
        <dbReference type="ARBA" id="ARBA00022630"/>
    </source>
</evidence>